<evidence type="ECO:0000313" key="2">
    <source>
        <dbReference type="EMBL" id="GIY10550.1"/>
    </source>
</evidence>
<accession>A0AAV4QR36</accession>
<dbReference type="Proteomes" id="UP001054837">
    <property type="component" value="Unassembled WGS sequence"/>
</dbReference>
<protein>
    <submittedName>
        <fullName evidence="2">Uncharacterized protein</fullName>
    </submittedName>
</protein>
<proteinExistence type="predicted"/>
<dbReference type="EMBL" id="BPLQ01004772">
    <property type="protein sequence ID" value="GIY10550.1"/>
    <property type="molecule type" value="Genomic_DNA"/>
</dbReference>
<gene>
    <name evidence="2" type="ORF">CDAR_91721</name>
</gene>
<keyword evidence="3" id="KW-1185">Reference proteome</keyword>
<reference evidence="2 3" key="1">
    <citation type="submission" date="2021-06" db="EMBL/GenBank/DDBJ databases">
        <title>Caerostris darwini draft genome.</title>
        <authorList>
            <person name="Kono N."/>
            <person name="Arakawa K."/>
        </authorList>
    </citation>
    <scope>NUCLEOTIDE SEQUENCE [LARGE SCALE GENOMIC DNA]</scope>
</reference>
<evidence type="ECO:0000313" key="3">
    <source>
        <dbReference type="Proteomes" id="UP001054837"/>
    </source>
</evidence>
<organism evidence="2 3">
    <name type="scientific">Caerostris darwini</name>
    <dbReference type="NCBI Taxonomy" id="1538125"/>
    <lineage>
        <taxon>Eukaryota</taxon>
        <taxon>Metazoa</taxon>
        <taxon>Ecdysozoa</taxon>
        <taxon>Arthropoda</taxon>
        <taxon>Chelicerata</taxon>
        <taxon>Arachnida</taxon>
        <taxon>Araneae</taxon>
        <taxon>Araneomorphae</taxon>
        <taxon>Entelegynae</taxon>
        <taxon>Araneoidea</taxon>
        <taxon>Araneidae</taxon>
        <taxon>Caerostris</taxon>
    </lineage>
</organism>
<evidence type="ECO:0000256" key="1">
    <source>
        <dbReference type="SAM" id="MobiDB-lite"/>
    </source>
</evidence>
<dbReference type="AlphaFoldDB" id="A0AAV4QR36"/>
<feature type="region of interest" description="Disordered" evidence="1">
    <location>
        <begin position="1"/>
        <end position="22"/>
    </location>
</feature>
<sequence length="110" mass="12766">MPKKLSTPDFRSHAFDPLPPPPPKKCLSPYQIWRSTQAVPFNRHWRWATRSSASVVQRERLEEGCSDPEECSWRVEDRQELTFEACQKIPTITPSQTSPSIRAPSKYDRP</sequence>
<name>A0AAV4QR36_9ARAC</name>
<comment type="caution">
    <text evidence="2">The sequence shown here is derived from an EMBL/GenBank/DDBJ whole genome shotgun (WGS) entry which is preliminary data.</text>
</comment>